<evidence type="ECO:0008006" key="3">
    <source>
        <dbReference type="Google" id="ProtNLM"/>
    </source>
</evidence>
<dbReference type="Gene3D" id="3.40.1580.10">
    <property type="entry name" value="SMI1/KNR4-like"/>
    <property type="match status" value="1"/>
</dbReference>
<evidence type="ECO:0000313" key="2">
    <source>
        <dbReference type="Proteomes" id="UP001611263"/>
    </source>
</evidence>
<keyword evidence="2" id="KW-1185">Reference proteome</keyword>
<protein>
    <recommendedName>
        <fullName evidence="3">SMI1/KNR4 family protein</fullName>
    </recommendedName>
</protein>
<dbReference type="SUPFAM" id="SSF160631">
    <property type="entry name" value="SMI1/KNR4-like"/>
    <property type="match status" value="1"/>
</dbReference>
<dbReference type="GeneID" id="93508358"/>
<name>A0ABW7TVT0_9NOCA</name>
<proteinExistence type="predicted"/>
<comment type="caution">
    <text evidence="1">The sequence shown here is derived from an EMBL/GenBank/DDBJ whole genome shotgun (WGS) entry which is preliminary data.</text>
</comment>
<dbReference type="InterPro" id="IPR037883">
    <property type="entry name" value="Knr4/Smi1-like_sf"/>
</dbReference>
<organism evidence="1 2">
    <name type="scientific">Nocardia carnea</name>
    <dbReference type="NCBI Taxonomy" id="37328"/>
    <lineage>
        <taxon>Bacteria</taxon>
        <taxon>Bacillati</taxon>
        <taxon>Actinomycetota</taxon>
        <taxon>Actinomycetes</taxon>
        <taxon>Mycobacteriales</taxon>
        <taxon>Nocardiaceae</taxon>
        <taxon>Nocardia</taxon>
    </lineage>
</organism>
<dbReference type="RefSeq" id="WP_051158240.1">
    <property type="nucleotide sequence ID" value="NZ_JBIRUQ010000013.1"/>
</dbReference>
<sequence>MSTRPVGPQVRRLAPDPETTAEFEESTEQLAPAPNAAVAELWRMTPGLYLANGTAIYGPHSISERNTTYEVEEYSPGWVLIGDDGGGAGYLMRRQGTPGGSDAEVYRLGLGALSDDVEADGAYVTDDLCRWLAASGYHVECS</sequence>
<reference evidence="1 2" key="1">
    <citation type="submission" date="2024-10" db="EMBL/GenBank/DDBJ databases">
        <title>The Natural Products Discovery Center: Release of the First 8490 Sequenced Strains for Exploring Actinobacteria Biosynthetic Diversity.</title>
        <authorList>
            <person name="Kalkreuter E."/>
            <person name="Kautsar S.A."/>
            <person name="Yang D."/>
            <person name="Bader C.D."/>
            <person name="Teijaro C.N."/>
            <person name="Fluegel L."/>
            <person name="Davis C.M."/>
            <person name="Simpson J.R."/>
            <person name="Lauterbach L."/>
            <person name="Steele A.D."/>
            <person name="Gui C."/>
            <person name="Meng S."/>
            <person name="Li G."/>
            <person name="Viehrig K."/>
            <person name="Ye F."/>
            <person name="Su P."/>
            <person name="Kiefer A.F."/>
            <person name="Nichols A."/>
            <person name="Cepeda A.J."/>
            <person name="Yan W."/>
            <person name="Fan B."/>
            <person name="Jiang Y."/>
            <person name="Adhikari A."/>
            <person name="Zheng C.-J."/>
            <person name="Schuster L."/>
            <person name="Cowan T.M."/>
            <person name="Smanski M.J."/>
            <person name="Chevrette M.G."/>
            <person name="De Carvalho L.P.S."/>
            <person name="Shen B."/>
        </authorList>
    </citation>
    <scope>NUCLEOTIDE SEQUENCE [LARGE SCALE GENOMIC DNA]</scope>
    <source>
        <strain evidence="1 2">NPDC020568</strain>
    </source>
</reference>
<gene>
    <name evidence="1" type="ORF">ACH4WX_30840</name>
</gene>
<accession>A0ABW7TVT0</accession>
<dbReference type="Proteomes" id="UP001611263">
    <property type="component" value="Unassembled WGS sequence"/>
</dbReference>
<evidence type="ECO:0000313" key="1">
    <source>
        <dbReference type="EMBL" id="MFI1465131.1"/>
    </source>
</evidence>
<dbReference type="EMBL" id="JBIRUQ010000013">
    <property type="protein sequence ID" value="MFI1465131.1"/>
    <property type="molecule type" value="Genomic_DNA"/>
</dbReference>